<proteinExistence type="inferred from homology"/>
<dbReference type="OMA" id="GYFMDVR"/>
<dbReference type="PANTHER" id="PTHR14927:SF0">
    <property type="entry name" value="NUCLEOLAR PROTEIN 10"/>
    <property type="match status" value="1"/>
</dbReference>
<feature type="region of interest" description="Disordered" evidence="6">
    <location>
        <begin position="718"/>
        <end position="757"/>
    </location>
</feature>
<evidence type="ECO:0000313" key="11">
    <source>
        <dbReference type="Proteomes" id="UP000008281"/>
    </source>
</evidence>
<comment type="subcellular location">
    <subcellularLocation>
        <location evidence="1">Nucleus</location>
        <location evidence="1">Nucleolus</location>
    </subcellularLocation>
</comment>
<dbReference type="EMBL" id="DS268427">
    <property type="protein sequence ID" value="EFO93669.1"/>
    <property type="molecule type" value="Genomic_DNA"/>
</dbReference>
<evidence type="ECO:0000259" key="9">
    <source>
        <dbReference type="Pfam" id="PF23098"/>
    </source>
</evidence>
<keyword evidence="5" id="KW-0539">Nucleus</keyword>
<protein>
    <submittedName>
        <fullName evidence="10">CRE-NOL-10 protein</fullName>
    </submittedName>
</protein>
<dbReference type="eggNOG" id="KOG2321">
    <property type="taxonomic scope" value="Eukaryota"/>
</dbReference>
<reference evidence="10" key="1">
    <citation type="submission" date="2007-07" db="EMBL/GenBank/DDBJ databases">
        <title>PCAP assembly of the Caenorhabditis remanei genome.</title>
        <authorList>
            <consortium name="The Caenorhabditis remanei Sequencing Consortium"/>
            <person name="Wilson R.K."/>
        </authorList>
    </citation>
    <scope>NUCLEOTIDE SEQUENCE [LARGE SCALE GENOMIC DNA]</scope>
    <source>
        <strain evidence="10">PB4641</strain>
    </source>
</reference>
<feature type="compositionally biased region" description="Acidic residues" evidence="6">
    <location>
        <begin position="530"/>
        <end position="548"/>
    </location>
</feature>
<dbReference type="Pfam" id="PF08159">
    <property type="entry name" value="NUC153"/>
    <property type="match status" value="1"/>
</dbReference>
<evidence type="ECO:0000256" key="6">
    <source>
        <dbReference type="SAM" id="MobiDB-lite"/>
    </source>
</evidence>
<dbReference type="InterPro" id="IPR056551">
    <property type="entry name" value="Beta-prop_NOL10_N"/>
</dbReference>
<dbReference type="InterPro" id="IPR056550">
    <property type="entry name" value="NOL10_2nd"/>
</dbReference>
<evidence type="ECO:0000256" key="4">
    <source>
        <dbReference type="ARBA" id="ARBA00022737"/>
    </source>
</evidence>
<keyword evidence="4" id="KW-0677">Repeat</keyword>
<feature type="region of interest" description="Disordered" evidence="6">
    <location>
        <begin position="521"/>
        <end position="629"/>
    </location>
</feature>
<feature type="compositionally biased region" description="Basic and acidic residues" evidence="6">
    <location>
        <begin position="603"/>
        <end position="620"/>
    </location>
</feature>
<dbReference type="Gene3D" id="2.130.10.10">
    <property type="entry name" value="YVTN repeat-like/Quinoprotein amine dehydrogenase"/>
    <property type="match status" value="1"/>
</dbReference>
<dbReference type="Pfam" id="PF23098">
    <property type="entry name" value="Beta-prop_NOL10_N"/>
    <property type="match status" value="1"/>
</dbReference>
<feature type="domain" description="Nucleolar protein 10-like N-terminal" evidence="9">
    <location>
        <begin position="1"/>
        <end position="367"/>
    </location>
</feature>
<dbReference type="HOGENOM" id="CLU_009923_2_0_1"/>
<dbReference type="FunCoup" id="E3M7F9">
    <property type="interactions" value="3109"/>
</dbReference>
<dbReference type="FunFam" id="2.130.10.10:FF:002189">
    <property type="entry name" value="Protein CBR-NOL-10"/>
    <property type="match status" value="1"/>
</dbReference>
<dbReference type="InterPro" id="IPR012580">
    <property type="entry name" value="NUC153"/>
</dbReference>
<dbReference type="Proteomes" id="UP000008281">
    <property type="component" value="Unassembled WGS sequence"/>
</dbReference>
<evidence type="ECO:0000313" key="10">
    <source>
        <dbReference type="EMBL" id="EFO93669.1"/>
    </source>
</evidence>
<comment type="similarity">
    <text evidence="2">Belongs to the WD repeat NOL10/ENP2 family.</text>
</comment>
<keyword evidence="11" id="KW-1185">Reference proteome</keyword>
<dbReference type="OrthoDB" id="273340at2759"/>
<dbReference type="AlphaFoldDB" id="E3M7F9"/>
<sequence length="757" mass="85844">MEVSTVNDVKIYNLSAGKSLPEWMSSRARRKLEQRNTDVRQRIQLIQDFEMPDVSNTVNITPDGKYVWASGNYKPWLKCYDLNNLSLKFERGLDADVVKLIPLSEDYSKVVILEEERWIEMHAMLGRYFRMRMPCQGRDMALSEESSDLYLVGSKSEVYRFNLEQGCWLTPFEATAPLNCVQVCTEHQLVICGTTNGVVEAWDHRDRSLCGTLDTGASVNSYIRENKSIAVTSLAFSDPLHIGVGTSSGQIVTYDLRARRPLIIKDHNNELPIKKIEFIKREDGDVVASMDSRMLKLWYEEDGAPMAAIENTCPLNDFCRFPNSGMFFFANEAPKMLQYFIPQLGPAPKWCSYLENLTEEMEETETTVYDNYRFVTKKQLDDLGLSGLVGTNVLRAYMHGYFIDARLYNKAQTQMQPFAYEKYKEQKIKSMIADEREESAVKKKVEKLPAVNKSLAARLRDEAAAADKKAETKKEKKKSKKSDAASTLLADDRFKKLFESEDFEVDETSEQFLKTASIAQKMKAKGPVEVDSEGEEESGEESGSEVDSEVQASGSDDEESNSAVWMEEEVHGTDMTSDLESASSDEDVDQSLKKKRAKVRAARKIERNIQKSQKYDERKEAKKVRKEQRLATKPSKFVLHSIGSGETTRKFVDETVANKADGPSEESMALGDRKMASNRRDRKAKKVNEDEVPFGGREMTFTISKRDKDLRAEAAKSKQAAHVAERKEVTRRPNALVTKGLKKLPGNLNVGKRQNTF</sequence>
<dbReference type="InterPro" id="IPR015943">
    <property type="entry name" value="WD40/YVTN_repeat-like_dom_sf"/>
</dbReference>
<dbReference type="Pfam" id="PF23097">
    <property type="entry name" value="NOL10_2nd"/>
    <property type="match status" value="1"/>
</dbReference>
<feature type="compositionally biased region" description="Basic residues" evidence="6">
    <location>
        <begin position="593"/>
        <end position="602"/>
    </location>
</feature>
<evidence type="ECO:0000259" key="7">
    <source>
        <dbReference type="Pfam" id="PF08159"/>
    </source>
</evidence>
<evidence type="ECO:0000256" key="2">
    <source>
        <dbReference type="ARBA" id="ARBA00005264"/>
    </source>
</evidence>
<evidence type="ECO:0000256" key="3">
    <source>
        <dbReference type="ARBA" id="ARBA00022574"/>
    </source>
</evidence>
<feature type="region of interest" description="Disordered" evidence="6">
    <location>
        <begin position="463"/>
        <end position="485"/>
    </location>
</feature>
<dbReference type="GO" id="GO:0030686">
    <property type="term" value="C:90S preribosome"/>
    <property type="evidence" value="ECO:0007669"/>
    <property type="project" value="TreeGrafter"/>
</dbReference>
<name>E3M7F9_CAERE</name>
<dbReference type="SUPFAM" id="SSF50978">
    <property type="entry name" value="WD40 repeat-like"/>
    <property type="match status" value="1"/>
</dbReference>
<dbReference type="InterPro" id="IPR036322">
    <property type="entry name" value="WD40_repeat_dom_sf"/>
</dbReference>
<dbReference type="STRING" id="31234.E3M7F9"/>
<feature type="domain" description="Nucleolar protein 10-like second" evidence="8">
    <location>
        <begin position="368"/>
        <end position="414"/>
    </location>
</feature>
<keyword evidence="3" id="KW-0853">WD repeat</keyword>
<evidence type="ECO:0000256" key="5">
    <source>
        <dbReference type="ARBA" id="ARBA00023242"/>
    </source>
</evidence>
<dbReference type="GO" id="GO:0032040">
    <property type="term" value="C:small-subunit processome"/>
    <property type="evidence" value="ECO:0007669"/>
    <property type="project" value="TreeGrafter"/>
</dbReference>
<gene>
    <name evidence="10" type="primary">Cre-nol-10</name>
    <name evidence="10" type="ORF">CRE_12522</name>
</gene>
<evidence type="ECO:0000256" key="1">
    <source>
        <dbReference type="ARBA" id="ARBA00004604"/>
    </source>
</evidence>
<dbReference type="GO" id="GO:0000462">
    <property type="term" value="P:maturation of SSU-rRNA from tricistronic rRNA transcript (SSU-rRNA, 5.8S rRNA, LSU-rRNA)"/>
    <property type="evidence" value="ECO:0007669"/>
    <property type="project" value="TreeGrafter"/>
</dbReference>
<dbReference type="PANTHER" id="PTHR14927">
    <property type="entry name" value="NUCLEOLAR PROTEIN 10"/>
    <property type="match status" value="1"/>
</dbReference>
<evidence type="ECO:0000259" key="8">
    <source>
        <dbReference type="Pfam" id="PF23097"/>
    </source>
</evidence>
<accession>E3M7F9</accession>
<feature type="domain" description="NUC153" evidence="7">
    <location>
        <begin position="491"/>
        <end position="517"/>
    </location>
</feature>
<dbReference type="InterPro" id="IPR040382">
    <property type="entry name" value="NOL10/Enp2"/>
</dbReference>
<feature type="compositionally biased region" description="Basic and acidic residues" evidence="6">
    <location>
        <begin position="463"/>
        <end position="474"/>
    </location>
</feature>
<organism evidence="11">
    <name type="scientific">Caenorhabditis remanei</name>
    <name type="common">Caenorhabditis vulgaris</name>
    <dbReference type="NCBI Taxonomy" id="31234"/>
    <lineage>
        <taxon>Eukaryota</taxon>
        <taxon>Metazoa</taxon>
        <taxon>Ecdysozoa</taxon>
        <taxon>Nematoda</taxon>
        <taxon>Chromadorea</taxon>
        <taxon>Rhabditida</taxon>
        <taxon>Rhabditina</taxon>
        <taxon>Rhabditomorpha</taxon>
        <taxon>Rhabditoidea</taxon>
        <taxon>Rhabditidae</taxon>
        <taxon>Peloderinae</taxon>
        <taxon>Caenorhabditis</taxon>
    </lineage>
</organism>
<feature type="region of interest" description="Disordered" evidence="6">
    <location>
        <begin position="656"/>
        <end position="691"/>
    </location>
</feature>